<dbReference type="PROSITE" id="PS51471">
    <property type="entry name" value="FE2OG_OXY"/>
    <property type="match status" value="1"/>
</dbReference>
<dbReference type="InterPro" id="IPR005123">
    <property type="entry name" value="Oxoglu/Fe-dep_dioxygenase_dom"/>
</dbReference>
<dbReference type="GO" id="GO:0039694">
    <property type="term" value="P:viral RNA genome replication"/>
    <property type="evidence" value="ECO:0007669"/>
    <property type="project" value="InterPro"/>
</dbReference>
<dbReference type="GO" id="GO:0016817">
    <property type="term" value="F:hydrolase activity, acting on acid anhydrides"/>
    <property type="evidence" value="ECO:0007669"/>
    <property type="project" value="InterPro"/>
</dbReference>
<evidence type="ECO:0000256" key="1">
    <source>
        <dbReference type="ARBA" id="ARBA00008513"/>
    </source>
</evidence>
<dbReference type="GO" id="GO:0003724">
    <property type="term" value="F:RNA helicase activity"/>
    <property type="evidence" value="ECO:0007669"/>
    <property type="project" value="UniProtKB-EC"/>
</dbReference>
<dbReference type="GO" id="GO:0008174">
    <property type="term" value="F:mRNA methyltransferase activity"/>
    <property type="evidence" value="ECO:0007669"/>
    <property type="project" value="UniProtKB-UniRule"/>
</dbReference>
<dbReference type="InterPro" id="IPR003323">
    <property type="entry name" value="OTU_dom"/>
</dbReference>
<evidence type="ECO:0000256" key="2">
    <source>
        <dbReference type="ARBA" id="ARBA00022484"/>
    </source>
</evidence>
<dbReference type="KEGG" id="vg:29061065"/>
<evidence type="ECO:0000259" key="16">
    <source>
        <dbReference type="PROSITE" id="PS51743"/>
    </source>
</evidence>
<feature type="domain" description="Peptidase C23" evidence="14">
    <location>
        <begin position="981"/>
        <end position="1071"/>
    </location>
</feature>
<dbReference type="InterPro" id="IPR008041">
    <property type="entry name" value="Peptidase_C23"/>
</dbReference>
<feature type="domain" description="Alphavirus-like MT" evidence="16">
    <location>
        <begin position="63"/>
        <end position="254"/>
    </location>
</feature>
<dbReference type="Pfam" id="PF01443">
    <property type="entry name" value="Viral_helicase1"/>
    <property type="match status" value="1"/>
</dbReference>
<evidence type="ECO:0000259" key="15">
    <source>
        <dbReference type="PROSITE" id="PS51657"/>
    </source>
</evidence>
<keyword evidence="5" id="KW-0547">Nucleotide-binding</keyword>
<feature type="domain" description="OTU" evidence="12">
    <location>
        <begin position="874"/>
        <end position="982"/>
    </location>
</feature>
<comment type="catalytic activity">
    <reaction evidence="10">
        <text>ATP + H2O = ADP + phosphate + H(+)</text>
        <dbReference type="Rhea" id="RHEA:13065"/>
        <dbReference type="ChEBI" id="CHEBI:15377"/>
        <dbReference type="ChEBI" id="CHEBI:15378"/>
        <dbReference type="ChEBI" id="CHEBI:30616"/>
        <dbReference type="ChEBI" id="CHEBI:43474"/>
        <dbReference type="ChEBI" id="CHEBI:456216"/>
        <dbReference type="EC" id="3.6.4.13"/>
    </reaction>
</comment>
<sequence>MALTYRSPMEEIVTCYESSVQSSIASASANFYKEVEAGNFQLFNYHLSPEAKRKLSIAGIYLSPFSAMPHSHPACKTLENYILYKVLPSYLDNRFFFVGIKQFKLELLKKRDPNLDLITSINRYVTSADKSRYGSDFVRLSSPEVLGLKRHASCLADSTLRDLAPALAARKGKYVFLHDEIHYWTTRDLLTFLEVLAPEQVLATMVYPPELLVGATSSLHSWCYTFDVQGKTLYFYPDGVRSEGYEQPVQGGFLLRTKKLHLPDGTTYCVDLLHSKFAHHLVSITRGDSCTPKARSFGPFEATGCKSLSLLTTTPNCFIPVAFEVVSRLYRYLRSLKKPDQQSAMAKLSQLLPEPTGTEIKFTHDFAKLVMKTGEVESMLGTQHLKLWMGKWLSRLPNVLARQFTLAKEVALDSFISELAPFCFTIKLEDVNWTTQYLQELLEPVDYEEDVDLVQELDRLYDGGKSPEWDRQRTPYSLLLSLTNQRQSILALNAASFSKGLAQVYTKMCTSDCTRRISRFEVHSVLSNLILDGSHLLPKAACLRELAKSEYFDAIVRKIVALVTQKVRLYFHEIGILWFRSNFRGFTNYIGMQGESGTTFKDLHKSYQSAVVDFFRFGVIPPLKKCRYVHDVSYNRVSPLTTEQREQVSEPIDVPVQEEQPLIVRDIGSANCSCGIIFQIDSLVYQDHNFIATDNLRGRRAGWYTRDCNVDYKYNGGSHISRGWPDWLRLWCEVNEVDLKYDSCLFQEYSFGASIGFHADDEPIFARGEEILTVNLCGTADFCIRGDGCNGVIELQGPAKFTMPHNFQESHKHSVRNCSERRQSVTFRVLKKEAEIILKIQEDCEIEIEPRAGFERSFCEIDVKISELDTEMEYKEVNVPGDGNCFWHCMGHALCIDATVLKKRALNVELDTPELCARLKEQGGIDCFAEDEAIMACAIESRTAIFVHCPEQDICVRYCPKVQKSRVQLMLVKEHFTLLLPKNGCVVEAIANAIGRNPTEVLHVINEQCDESITKEIWAGDGVSKLDLECLFTLFGIEAQLFEGSNVKVLNQGGRNRACFELEKDHISYSPRRKAVAALVLRDAGFSSRISDTQFEFLSNAGTQLFYLASKSRAELLSQCLLDGSTGIISSSLFDGKKNLLRNSEERQTVPRDVVGIFGTFGSGKSTMLKKFFKANPRKMITYISPRKALAEEFKKMLSLNVRNQQTRKKLGQEHWTVSTFEKFLQNAELTKSGCVLIFDEIQLYPPGYLDLVSYLVPADVRIVVAGDPCQSDYDSEKDRLFLGMIEADFKRLLTGASYNFVIQSKRFINPNFIDRLPCSFGNLGGTKDKEEYLMYDGVDGLAKIPEQFLEAILVSSFDEKKIVYSYIGQDSNVMTFGESTGLTFDYGTVIISSVSSMTSEQRWVTALSRFKKNICLVNLTNVLWSQLALDYRGKVLHKFLTGTASVTDLSAFLPGEPKFTHSYDLNVGKDEGVKEEKLAGDPWLKGMIFLGQAEDCEEIQEIATEVKEQWFKTHLPQADLEGVRATWVHKIMAKEMREVRLGYLVSDQFTDEHSKQLGKQLTNAAERFETIYPRHRANDTVTFIMAVKKRLRFSNPAKEMGKLGQAKLYGKFLLDEFLKKIPLKRQHDKVMMDAARQAFEDKKTSKSAATIENHSNRSCRDWLIDIGLIFSKSQLCTKFDNRFRVAKAAQSIVCFQHEVLCRFAPYMRYIEMKLHEVLPSNYYIHSGKGLEELNDWVLRGKFEGVCTESDYEAFDASQDQYIVAFEMAVMKYLGLPQSLINDYVFIKTHLGSKLGNFAIMRFSGEASTFLFNTMANMLFTFLRYEIKGNEFICFAGDDMCASRRLPIKKEHDGFLSKLKLKAKVAFTNKPTFCGWNLTPDGIYKKPQLVMERMCIAKETNNLANCIDNYAIEVSYAYRLGEKALNRMDEEEAAAMYNCVRIIIKNKHLLKSDVATLYTTKSGFSSLA</sequence>
<feature type="domain" description="RdRp catalytic" evidence="11">
    <location>
        <begin position="1745"/>
        <end position="1852"/>
    </location>
</feature>
<dbReference type="SUPFAM" id="SSF56672">
    <property type="entry name" value="DNA/RNA polymerases"/>
    <property type="match status" value="1"/>
</dbReference>
<keyword evidence="4" id="KW-0548">Nucleotidyltransferase</keyword>
<keyword evidence="3" id="KW-0808">Transferase</keyword>
<dbReference type="PROSITE" id="PS51657">
    <property type="entry name" value="PSRV_HELICASE"/>
    <property type="match status" value="1"/>
</dbReference>
<keyword evidence="18" id="KW-1185">Reference proteome</keyword>
<dbReference type="CDD" id="cd22792">
    <property type="entry name" value="OTU_RDRP-like"/>
    <property type="match status" value="1"/>
</dbReference>
<evidence type="ECO:0000256" key="4">
    <source>
        <dbReference type="ARBA" id="ARBA00022695"/>
    </source>
</evidence>
<keyword evidence="2" id="KW-0696">RNA-directed RNA polymerase</keyword>
<dbReference type="RefSeq" id="YP_009288956.1">
    <property type="nucleotide sequence ID" value="NC_031089.1"/>
</dbReference>
<evidence type="ECO:0000256" key="6">
    <source>
        <dbReference type="ARBA" id="ARBA00022801"/>
    </source>
</evidence>
<evidence type="ECO:0000259" key="12">
    <source>
        <dbReference type="PROSITE" id="PS50802"/>
    </source>
</evidence>
<keyword evidence="9" id="KW-0693">Viral RNA replication</keyword>
<dbReference type="GO" id="GO:0005524">
    <property type="term" value="F:ATP binding"/>
    <property type="evidence" value="ECO:0007669"/>
    <property type="project" value="UniProtKB-KW"/>
</dbReference>
<dbReference type="GO" id="GO:0003968">
    <property type="term" value="F:RNA-directed RNA polymerase activity"/>
    <property type="evidence" value="ECO:0007669"/>
    <property type="project" value="UniProtKB-KW"/>
</dbReference>
<dbReference type="Pfam" id="PF05379">
    <property type="entry name" value="Peptidase_C23"/>
    <property type="match status" value="1"/>
</dbReference>
<evidence type="ECO:0000313" key="18">
    <source>
        <dbReference type="Proteomes" id="UP000201444"/>
    </source>
</evidence>
<dbReference type="PROSITE" id="PS50507">
    <property type="entry name" value="RDRP_SSRNA_POS"/>
    <property type="match status" value="1"/>
</dbReference>
<feature type="domain" description="Fe2OG dioxygenase" evidence="13">
    <location>
        <begin position="740"/>
        <end position="831"/>
    </location>
</feature>
<dbReference type="Proteomes" id="UP000201444">
    <property type="component" value="Segment"/>
</dbReference>
<dbReference type="EMBL" id="KX000914">
    <property type="protein sequence ID" value="AOO96599.1"/>
    <property type="molecule type" value="Genomic_RNA"/>
</dbReference>
<evidence type="ECO:0000256" key="5">
    <source>
        <dbReference type="ARBA" id="ARBA00022741"/>
    </source>
</evidence>
<reference evidence="17 18" key="1">
    <citation type="journal article" date="2016" name="Arch. Virol.">
        <title>The complete sequence and genome organization of ligustrum virus A, a novel carlavirus.</title>
        <authorList>
            <person name="Igori D."/>
            <person name="Lim S."/>
            <person name="Zhao F."/>
            <person name="Baek D."/>
            <person name="Park J.M."/>
            <person name="Cho H.S."/>
            <person name="Kim H.S."/>
            <person name="Kwon S.Y."/>
            <person name="Moon J.S."/>
        </authorList>
    </citation>
    <scope>NUCLEOTIDE SEQUENCE [LARGE SCALE GENOMIC DNA]</scope>
    <source>
        <strain evidence="17">SK</strain>
    </source>
</reference>
<proteinExistence type="inferred from homology"/>
<accession>A0A1C9IAW9</accession>
<dbReference type="InterPro" id="IPR001788">
    <property type="entry name" value="RNA-dep_RNA_pol_alsuvir"/>
</dbReference>
<dbReference type="GO" id="GO:0006351">
    <property type="term" value="P:DNA-templated transcription"/>
    <property type="evidence" value="ECO:0007669"/>
    <property type="project" value="InterPro"/>
</dbReference>
<dbReference type="GeneID" id="29061065"/>
<evidence type="ECO:0000259" key="13">
    <source>
        <dbReference type="PROSITE" id="PS51471"/>
    </source>
</evidence>
<evidence type="ECO:0000256" key="8">
    <source>
        <dbReference type="ARBA" id="ARBA00022840"/>
    </source>
</evidence>
<comment type="similarity">
    <text evidence="1">Belongs to the potexviruses/carlaviruses RNA replication protein family.</text>
</comment>
<evidence type="ECO:0000256" key="9">
    <source>
        <dbReference type="ARBA" id="ARBA00022953"/>
    </source>
</evidence>
<evidence type="ECO:0000259" key="11">
    <source>
        <dbReference type="PROSITE" id="PS50507"/>
    </source>
</evidence>
<dbReference type="InterPro" id="IPR027417">
    <property type="entry name" value="P-loop_NTPase"/>
</dbReference>
<dbReference type="SMART" id="SM00382">
    <property type="entry name" value="AAA"/>
    <property type="match status" value="1"/>
</dbReference>
<dbReference type="GO" id="GO:0006396">
    <property type="term" value="P:RNA processing"/>
    <property type="evidence" value="ECO:0007669"/>
    <property type="project" value="InterPro"/>
</dbReference>
<dbReference type="Gene3D" id="2.60.120.590">
    <property type="entry name" value="Alpha-ketoglutarate-dependent dioxygenase AlkB-like"/>
    <property type="match status" value="1"/>
</dbReference>
<evidence type="ECO:0000313" key="17">
    <source>
        <dbReference type="EMBL" id="AOO96599.1"/>
    </source>
</evidence>
<evidence type="ECO:0000256" key="3">
    <source>
        <dbReference type="ARBA" id="ARBA00022679"/>
    </source>
</evidence>
<evidence type="ECO:0000256" key="10">
    <source>
        <dbReference type="ARBA" id="ARBA00047984"/>
    </source>
</evidence>
<dbReference type="SUPFAM" id="SSF51197">
    <property type="entry name" value="Clavaminate synthase-like"/>
    <property type="match status" value="1"/>
</dbReference>
<organism evidence="17 18">
    <name type="scientific">Ligustrum virus A</name>
    <dbReference type="NCBI Taxonomy" id="1899566"/>
    <lineage>
        <taxon>Viruses</taxon>
        <taxon>Riboviria</taxon>
        <taxon>Orthornavirae</taxon>
        <taxon>Kitrinoviricota</taxon>
        <taxon>Alsuviricetes</taxon>
        <taxon>Tymovirales</taxon>
        <taxon>Betaflexiviridae</taxon>
        <taxon>Quinvirinae</taxon>
        <taxon>Carlavirus</taxon>
        <taxon>Carlavirus alphaligustri</taxon>
    </lineage>
</organism>
<dbReference type="PROSITE" id="PS50802">
    <property type="entry name" value="OTU"/>
    <property type="match status" value="1"/>
</dbReference>
<dbReference type="SUPFAM" id="SSF52540">
    <property type="entry name" value="P-loop containing nucleoside triphosphate hydrolases"/>
    <property type="match status" value="1"/>
</dbReference>
<dbReference type="InterPro" id="IPR007094">
    <property type="entry name" value="RNA-dir_pol_PSvirus"/>
</dbReference>
<dbReference type="PROSITE" id="PS51492">
    <property type="entry name" value="PEPTIDASE_C23"/>
    <property type="match status" value="1"/>
</dbReference>
<dbReference type="GO" id="GO:0003723">
    <property type="term" value="F:RNA binding"/>
    <property type="evidence" value="ECO:0007669"/>
    <property type="project" value="InterPro"/>
</dbReference>
<feature type="domain" description="(+)RNA virus helicase C-terminal" evidence="15">
    <location>
        <begin position="1132"/>
        <end position="1451"/>
    </location>
</feature>
<keyword evidence="6" id="KW-0378">Hydrolase</keyword>
<evidence type="ECO:0000259" key="14">
    <source>
        <dbReference type="PROSITE" id="PS51492"/>
    </source>
</evidence>
<dbReference type="Pfam" id="PF00978">
    <property type="entry name" value="RdRP_2"/>
    <property type="match status" value="1"/>
</dbReference>
<dbReference type="InterPro" id="IPR043502">
    <property type="entry name" value="DNA/RNA_pol_sf"/>
</dbReference>
<dbReference type="GO" id="GO:0016556">
    <property type="term" value="P:mRNA modification"/>
    <property type="evidence" value="ECO:0007669"/>
    <property type="project" value="InterPro"/>
</dbReference>
<protein>
    <submittedName>
        <fullName evidence="17">Replicase</fullName>
    </submittedName>
</protein>
<name>A0A1C9IAW9_9VIRU</name>
<dbReference type="Gene3D" id="3.40.50.300">
    <property type="entry name" value="P-loop containing nucleotide triphosphate hydrolases"/>
    <property type="match status" value="1"/>
</dbReference>
<dbReference type="InterPro" id="IPR003593">
    <property type="entry name" value="AAA+_ATPase"/>
</dbReference>
<dbReference type="PROSITE" id="PS51743">
    <property type="entry name" value="ALPHAVIRUS_MT"/>
    <property type="match status" value="1"/>
</dbReference>
<dbReference type="InterPro" id="IPR037151">
    <property type="entry name" value="AlkB-like_sf"/>
</dbReference>
<dbReference type="Pfam" id="PF01660">
    <property type="entry name" value="Vmethyltransf"/>
    <property type="match status" value="1"/>
</dbReference>
<keyword evidence="7" id="KW-0347">Helicase</keyword>
<keyword evidence="8" id="KW-0067">ATP-binding</keyword>
<evidence type="ECO:0000256" key="7">
    <source>
        <dbReference type="ARBA" id="ARBA00022806"/>
    </source>
</evidence>
<dbReference type="CDD" id="cd23245">
    <property type="entry name" value="Betaflexiviridae_RdRp"/>
    <property type="match status" value="1"/>
</dbReference>
<dbReference type="InterPro" id="IPR027351">
    <property type="entry name" value="(+)RNA_virus_helicase_core_dom"/>
</dbReference>
<dbReference type="InterPro" id="IPR002588">
    <property type="entry name" value="Alphavirus-like_MT_dom"/>
</dbReference>